<dbReference type="AlphaFoldDB" id="A0A8D9D5N1"/>
<protein>
    <recommendedName>
        <fullName evidence="4">Secreted protein</fullName>
    </recommendedName>
</protein>
<evidence type="ECO:0008006" key="4">
    <source>
        <dbReference type="Google" id="ProtNLM"/>
    </source>
</evidence>
<proteinExistence type="predicted"/>
<reference evidence="2 3" key="1">
    <citation type="submission" date="2021-07" db="EMBL/GenBank/DDBJ databases">
        <authorList>
            <consortium name="Genoscope - CEA"/>
            <person name="William W."/>
        </authorList>
    </citation>
    <scope>NUCLEOTIDE SEQUENCE [LARGE SCALE GENOMIC DNA]</scope>
</reference>
<evidence type="ECO:0000313" key="2">
    <source>
        <dbReference type="EMBL" id="CAG7868518.1"/>
    </source>
</evidence>
<gene>
    <name evidence="2" type="ORF">BRAPAZ1V2_A06P07580.2</name>
</gene>
<sequence length="135" mass="15344">MMLLFLMGRLLWRFLRLLSQTTWVTQSRYCFALSFSQYVYSTLVSLSDFSSCLFTGNHISGILLTNSRRISLVGTLFGDLVDHTMLLPASFHFVLLSRWTWYSSLLTSHADRVLSVASSAFRGSGVCYLSYTKLS</sequence>
<feature type="chain" id="PRO_5034807233" description="Secreted protein" evidence="1">
    <location>
        <begin position="20"/>
        <end position="135"/>
    </location>
</feature>
<keyword evidence="1" id="KW-0732">Signal</keyword>
<dbReference type="Proteomes" id="UP000694005">
    <property type="component" value="Chromosome A06"/>
</dbReference>
<accession>A0A8D9D5N1</accession>
<evidence type="ECO:0000313" key="3">
    <source>
        <dbReference type="Proteomes" id="UP000694005"/>
    </source>
</evidence>
<dbReference type="Gramene" id="A06p07580.2_BraZ1">
    <property type="protein sequence ID" value="A06p07580.2_BraZ1.CDS"/>
    <property type="gene ID" value="A06g07580.2_BraZ1"/>
</dbReference>
<dbReference type="EMBL" id="LS974622">
    <property type="protein sequence ID" value="CAG7868518.1"/>
    <property type="molecule type" value="Genomic_DNA"/>
</dbReference>
<evidence type="ECO:0000256" key="1">
    <source>
        <dbReference type="SAM" id="SignalP"/>
    </source>
</evidence>
<name>A0A8D9D5N1_BRACM</name>
<feature type="signal peptide" evidence="1">
    <location>
        <begin position="1"/>
        <end position="19"/>
    </location>
</feature>
<organism evidence="2 3">
    <name type="scientific">Brassica campestris</name>
    <name type="common">Field mustard</name>
    <dbReference type="NCBI Taxonomy" id="3711"/>
    <lineage>
        <taxon>Eukaryota</taxon>
        <taxon>Viridiplantae</taxon>
        <taxon>Streptophyta</taxon>
        <taxon>Embryophyta</taxon>
        <taxon>Tracheophyta</taxon>
        <taxon>Spermatophyta</taxon>
        <taxon>Magnoliopsida</taxon>
        <taxon>eudicotyledons</taxon>
        <taxon>Gunneridae</taxon>
        <taxon>Pentapetalae</taxon>
        <taxon>rosids</taxon>
        <taxon>malvids</taxon>
        <taxon>Brassicales</taxon>
        <taxon>Brassicaceae</taxon>
        <taxon>Brassiceae</taxon>
        <taxon>Brassica</taxon>
    </lineage>
</organism>